<reference evidence="5" key="1">
    <citation type="journal article" date="2019" name="Int. J. Syst. Evol. Microbiol.">
        <title>The Global Catalogue of Microorganisms (GCM) 10K type strain sequencing project: providing services to taxonomists for standard genome sequencing and annotation.</title>
        <authorList>
            <consortium name="The Broad Institute Genomics Platform"/>
            <consortium name="The Broad Institute Genome Sequencing Center for Infectious Disease"/>
            <person name="Wu L."/>
            <person name="Ma J."/>
        </authorList>
    </citation>
    <scope>NUCLEOTIDE SEQUENCE [LARGE SCALE GENOMIC DNA]</scope>
    <source>
        <strain evidence="5">CGMCC 1.12121</strain>
    </source>
</reference>
<evidence type="ECO:0000313" key="5">
    <source>
        <dbReference type="Proteomes" id="UP001596030"/>
    </source>
</evidence>
<evidence type="ECO:0000313" key="4">
    <source>
        <dbReference type="EMBL" id="MFC4539700.1"/>
    </source>
</evidence>
<comment type="caution">
    <text evidence="4">The sequence shown here is derived from an EMBL/GenBank/DDBJ whole genome shotgun (WGS) entry which is preliminary data.</text>
</comment>
<dbReference type="Proteomes" id="UP001596030">
    <property type="component" value="Unassembled WGS sequence"/>
</dbReference>
<keyword evidence="5" id="KW-1185">Reference proteome</keyword>
<dbReference type="InterPro" id="IPR052698">
    <property type="entry name" value="MoCofactor_Util/Proc"/>
</dbReference>
<dbReference type="Pfam" id="PF13478">
    <property type="entry name" value="XdhC_C"/>
    <property type="match status" value="1"/>
</dbReference>
<accession>A0ABV9D3E6</accession>
<dbReference type="Pfam" id="PF02625">
    <property type="entry name" value="XdhC_CoxI"/>
    <property type="match status" value="1"/>
</dbReference>
<dbReference type="PANTHER" id="PTHR30388">
    <property type="entry name" value="ALDEHYDE OXIDOREDUCTASE MOLYBDENUM COFACTOR ASSEMBLY PROTEIN"/>
    <property type="match status" value="1"/>
</dbReference>
<dbReference type="EMBL" id="JBHSEU010000021">
    <property type="protein sequence ID" value="MFC4539700.1"/>
    <property type="molecule type" value="Genomic_DNA"/>
</dbReference>
<evidence type="ECO:0000259" key="2">
    <source>
        <dbReference type="Pfam" id="PF02625"/>
    </source>
</evidence>
<sequence length="292" mass="30960">MSAETWHSALHRLQGEAAPHVLISVVGAEGSTPREPGAKMVVTAETSHDTLGGGRFEYQAIACARDMLAASARGEQPTTPRLEAFPLGGRSGQCCGGHVSLLFECFAGAEQHIAIFGAGHVAQALVPLLTPLAWRIHWFDSRADAFAALAPSPRVDCRCLDENAITPAIETALESLPHGVHALVMTHDHTQDRRLVDALLNHAGIASIGLIGSQSKWASFQRPLRDAGHDTNALARVRCPIGIPGAGGKRPYEIALAIAAELLTFAPAETHASQRGVTPTTWRQTTGQGVHL</sequence>
<dbReference type="NCBIfam" id="TIGR02964">
    <property type="entry name" value="xanthine_xdhC"/>
    <property type="match status" value="1"/>
</dbReference>
<feature type="domain" description="XdhC- CoxI" evidence="2">
    <location>
        <begin position="18"/>
        <end position="71"/>
    </location>
</feature>
<evidence type="ECO:0000259" key="3">
    <source>
        <dbReference type="Pfam" id="PF13478"/>
    </source>
</evidence>
<dbReference type="InterPro" id="IPR003777">
    <property type="entry name" value="XdhC_CoxI"/>
</dbReference>
<dbReference type="InterPro" id="IPR027051">
    <property type="entry name" value="XdhC_Rossmann_dom"/>
</dbReference>
<dbReference type="RefSeq" id="WP_246975597.1">
    <property type="nucleotide sequence ID" value="NZ_JAKGAN010000008.1"/>
</dbReference>
<organism evidence="4 5">
    <name type="scientific">Chromohalobacter sarecensis</name>
    <dbReference type="NCBI Taxonomy" id="245294"/>
    <lineage>
        <taxon>Bacteria</taxon>
        <taxon>Pseudomonadati</taxon>
        <taxon>Pseudomonadota</taxon>
        <taxon>Gammaproteobacteria</taxon>
        <taxon>Oceanospirillales</taxon>
        <taxon>Halomonadaceae</taxon>
        <taxon>Chromohalobacter</taxon>
    </lineage>
</organism>
<dbReference type="PANTHER" id="PTHR30388:SF6">
    <property type="entry name" value="XANTHINE DEHYDROGENASE SUBUNIT A-RELATED"/>
    <property type="match status" value="1"/>
</dbReference>
<feature type="domain" description="XdhC Rossmann" evidence="3">
    <location>
        <begin position="114"/>
        <end position="262"/>
    </location>
</feature>
<dbReference type="InterPro" id="IPR014308">
    <property type="entry name" value="Xanthine_DH_XdhC"/>
</dbReference>
<feature type="region of interest" description="Disordered" evidence="1">
    <location>
        <begin position="273"/>
        <end position="292"/>
    </location>
</feature>
<evidence type="ECO:0000256" key="1">
    <source>
        <dbReference type="SAM" id="MobiDB-lite"/>
    </source>
</evidence>
<proteinExistence type="predicted"/>
<name>A0ABV9D3E6_9GAMM</name>
<dbReference type="Gene3D" id="3.40.50.720">
    <property type="entry name" value="NAD(P)-binding Rossmann-like Domain"/>
    <property type="match status" value="1"/>
</dbReference>
<protein>
    <submittedName>
        <fullName evidence="4">Xanthine dehydrogenase accessory protein XdhC</fullName>
    </submittedName>
</protein>
<gene>
    <name evidence="4" type="primary">xdhC</name>
    <name evidence="4" type="ORF">ACFO0U_13050</name>
</gene>